<gene>
    <name evidence="7" type="ORF">C8Q71DRAFT_521458</name>
</gene>
<dbReference type="SUPFAM" id="SSF56524">
    <property type="entry name" value="Oxidoreductase molybdopterin-binding domain"/>
    <property type="match status" value="1"/>
</dbReference>
<dbReference type="InterPro" id="IPR036374">
    <property type="entry name" value="OxRdtase_Mopterin-bd_sf"/>
</dbReference>
<evidence type="ECO:0000313" key="8">
    <source>
        <dbReference type="Proteomes" id="UP000814176"/>
    </source>
</evidence>
<comment type="cofactor">
    <cofactor evidence="1">
        <name>Mo-molybdopterin</name>
        <dbReference type="ChEBI" id="CHEBI:71302"/>
    </cofactor>
</comment>
<dbReference type="GeneID" id="71999841"/>
<evidence type="ECO:0000259" key="6">
    <source>
        <dbReference type="Pfam" id="PF03404"/>
    </source>
</evidence>
<dbReference type="Pfam" id="PF03404">
    <property type="entry name" value="Mo-co_dimer"/>
    <property type="match status" value="1"/>
</dbReference>
<dbReference type="Proteomes" id="UP000814176">
    <property type="component" value="Unassembled WGS sequence"/>
</dbReference>
<reference evidence="7 8" key="1">
    <citation type="journal article" date="2021" name="Environ. Microbiol.">
        <title>Gene family expansions and transcriptome signatures uncover fungal adaptations to wood decay.</title>
        <authorList>
            <person name="Hage H."/>
            <person name="Miyauchi S."/>
            <person name="Viragh M."/>
            <person name="Drula E."/>
            <person name="Min B."/>
            <person name="Chaduli D."/>
            <person name="Navarro D."/>
            <person name="Favel A."/>
            <person name="Norest M."/>
            <person name="Lesage-Meessen L."/>
            <person name="Balint B."/>
            <person name="Merenyi Z."/>
            <person name="de Eugenio L."/>
            <person name="Morin E."/>
            <person name="Martinez A.T."/>
            <person name="Baldrian P."/>
            <person name="Stursova M."/>
            <person name="Martinez M.J."/>
            <person name="Novotny C."/>
            <person name="Magnuson J.K."/>
            <person name="Spatafora J.W."/>
            <person name="Maurice S."/>
            <person name="Pangilinan J."/>
            <person name="Andreopoulos W."/>
            <person name="LaButti K."/>
            <person name="Hundley H."/>
            <person name="Na H."/>
            <person name="Kuo A."/>
            <person name="Barry K."/>
            <person name="Lipzen A."/>
            <person name="Henrissat B."/>
            <person name="Riley R."/>
            <person name="Ahrendt S."/>
            <person name="Nagy L.G."/>
            <person name="Grigoriev I.V."/>
            <person name="Martin F."/>
            <person name="Rosso M.N."/>
        </authorList>
    </citation>
    <scope>NUCLEOTIDE SEQUENCE [LARGE SCALE GENOMIC DNA]</scope>
    <source>
        <strain evidence="7 8">CIRM-BRFM 1785</strain>
    </source>
</reference>
<sequence length="376" mass="42282">MNFSQEPKHSDKLHELGAQPYNAEPDIAELVQHPYTPDELVYSRNHCPIRALDAATFSVKVDGRVRHERTFTLNDLKRDFRRKEVVAALQCAGNRRKTMQERNGKEVEGLLWGEGTIANCKWAGVSMRELLEQVGAPPAADERIRSLHLCFASHVVPCENDDWFGGSIPLEKALDEGEDVLLAYEMNDRPLSPDHGFPFRVVVPGYTGARWVKWVDQVTVADRESENFYQKKDYKVLPTKVQTHEMADKEDWWSKVPALQANPLNSAVASVKVVRPGRLQVKGYAVRGSTGQVSEVDVSIDEGKAWEPATIIYQEGRWSWTLWEAILDVPEVSNGRGGKVWCRAADMAGTTQQPDADWNLRGVAYDAVGERLLDVS</sequence>
<evidence type="ECO:0000256" key="4">
    <source>
        <dbReference type="ARBA" id="ARBA00023002"/>
    </source>
</evidence>
<dbReference type="Gene3D" id="3.90.420.10">
    <property type="entry name" value="Oxidoreductase, molybdopterin-binding domain"/>
    <property type="match status" value="1"/>
</dbReference>
<keyword evidence="8" id="KW-1185">Reference proteome</keyword>
<comment type="caution">
    <text evidence="7">The sequence shown here is derived from an EMBL/GenBank/DDBJ whole genome shotgun (WGS) entry which is preliminary data.</text>
</comment>
<protein>
    <submittedName>
        <fullName evidence="7">Oxidoreductase, molybdopterin-binding domain-containing protein</fullName>
    </submittedName>
</protein>
<evidence type="ECO:0000259" key="5">
    <source>
        <dbReference type="Pfam" id="PF00174"/>
    </source>
</evidence>
<accession>A0ABQ8KJK2</accession>
<evidence type="ECO:0000256" key="2">
    <source>
        <dbReference type="ARBA" id="ARBA00022505"/>
    </source>
</evidence>
<feature type="domain" description="Moybdenum cofactor oxidoreductase dimerisation" evidence="6">
    <location>
        <begin position="275"/>
        <end position="364"/>
    </location>
</feature>
<dbReference type="EMBL" id="JADCUA010000007">
    <property type="protein sequence ID" value="KAH9838295.1"/>
    <property type="molecule type" value="Genomic_DNA"/>
</dbReference>
<keyword evidence="3" id="KW-0479">Metal-binding</keyword>
<dbReference type="InterPro" id="IPR000572">
    <property type="entry name" value="OxRdtase_Mopterin-bd_dom"/>
</dbReference>
<dbReference type="Gene3D" id="2.60.40.650">
    <property type="match status" value="1"/>
</dbReference>
<evidence type="ECO:0000256" key="1">
    <source>
        <dbReference type="ARBA" id="ARBA00001924"/>
    </source>
</evidence>
<dbReference type="SUPFAM" id="SSF81296">
    <property type="entry name" value="E set domains"/>
    <property type="match status" value="1"/>
</dbReference>
<name>A0ABQ8KJK2_9APHY</name>
<evidence type="ECO:0000313" key="7">
    <source>
        <dbReference type="EMBL" id="KAH9838295.1"/>
    </source>
</evidence>
<dbReference type="RefSeq" id="XP_047780210.1">
    <property type="nucleotide sequence ID" value="XM_047919109.1"/>
</dbReference>
<organism evidence="7 8">
    <name type="scientific">Rhodofomes roseus</name>
    <dbReference type="NCBI Taxonomy" id="34475"/>
    <lineage>
        <taxon>Eukaryota</taxon>
        <taxon>Fungi</taxon>
        <taxon>Dikarya</taxon>
        <taxon>Basidiomycota</taxon>
        <taxon>Agaricomycotina</taxon>
        <taxon>Agaricomycetes</taxon>
        <taxon>Polyporales</taxon>
        <taxon>Rhodofomes</taxon>
    </lineage>
</organism>
<dbReference type="PANTHER" id="PTHR19372:SF7">
    <property type="entry name" value="SULFITE OXIDASE, MITOCHONDRIAL"/>
    <property type="match status" value="1"/>
</dbReference>
<keyword evidence="4" id="KW-0560">Oxidoreductase</keyword>
<evidence type="ECO:0000256" key="3">
    <source>
        <dbReference type="ARBA" id="ARBA00022723"/>
    </source>
</evidence>
<dbReference type="Pfam" id="PF00174">
    <property type="entry name" value="Oxidored_molyb"/>
    <property type="match status" value="1"/>
</dbReference>
<dbReference type="PANTHER" id="PTHR19372">
    <property type="entry name" value="SULFITE REDUCTASE"/>
    <property type="match status" value="1"/>
</dbReference>
<dbReference type="InterPro" id="IPR005066">
    <property type="entry name" value="MoCF_OxRdtse_dimer"/>
</dbReference>
<dbReference type="InterPro" id="IPR014756">
    <property type="entry name" value="Ig_E-set"/>
</dbReference>
<feature type="domain" description="Oxidoreductase molybdopterin-binding" evidence="5">
    <location>
        <begin position="46"/>
        <end position="229"/>
    </location>
</feature>
<keyword evidence="2" id="KW-0500">Molybdenum</keyword>
<dbReference type="PRINTS" id="PR00407">
    <property type="entry name" value="EUMOPTERIN"/>
</dbReference>
<dbReference type="InterPro" id="IPR008335">
    <property type="entry name" value="Mopterin_OxRdtase_euk"/>
</dbReference>
<proteinExistence type="predicted"/>